<feature type="transmembrane region" description="Helical" evidence="1">
    <location>
        <begin position="20"/>
        <end position="42"/>
    </location>
</feature>
<feature type="transmembrane region" description="Helical" evidence="1">
    <location>
        <begin position="54"/>
        <end position="73"/>
    </location>
</feature>
<keyword evidence="1" id="KW-0812">Transmembrane</keyword>
<evidence type="ECO:0000256" key="1">
    <source>
        <dbReference type="SAM" id="Phobius"/>
    </source>
</evidence>
<keyword evidence="3" id="KW-1185">Reference proteome</keyword>
<feature type="transmembrane region" description="Helical" evidence="1">
    <location>
        <begin position="162"/>
        <end position="182"/>
    </location>
</feature>
<evidence type="ECO:0000313" key="3">
    <source>
        <dbReference type="Proteomes" id="UP000070700"/>
    </source>
</evidence>
<dbReference type="RefSeq" id="XP_018077807.1">
    <property type="nucleotide sequence ID" value="XM_018219242.1"/>
</dbReference>
<keyword evidence="1" id="KW-1133">Transmembrane helix</keyword>
<proteinExistence type="predicted"/>
<evidence type="ECO:0000313" key="2">
    <source>
        <dbReference type="EMBL" id="KUJ23452.1"/>
    </source>
</evidence>
<dbReference type="Proteomes" id="UP000070700">
    <property type="component" value="Unassembled WGS sequence"/>
</dbReference>
<accession>A0A194XUR9</accession>
<dbReference type="AlphaFoldDB" id="A0A194XUR9"/>
<dbReference type="KEGG" id="psco:LY89DRAFT_728197"/>
<keyword evidence="1" id="KW-0472">Membrane</keyword>
<feature type="transmembrane region" description="Helical" evidence="1">
    <location>
        <begin position="136"/>
        <end position="156"/>
    </location>
</feature>
<sequence>MAYENLISAYSLSPPNYPLLFVSLITFAFGYIEYIYSFALVVREGKSPFPVWMHTFYLAHDSTYCIRLFIAASTHDWNWFLTGMSAALLVWIFFELLNLYMAVTVEREEIWGAGARKDKRNDKMGMKSRNGIGRPLLDVVVQITGFFCVVNLFISFVGADCLFEWCLFTFVVMAWGPGILWCTREDRRGCSVGLAWVIVGGTINTFAPWSMWVMAMPETFGGAWFYASGIVFTAIALMNVGVVSQSRGNMTKDAKQNVPIGPVAMVGE</sequence>
<gene>
    <name evidence="2" type="ORF">LY89DRAFT_728197</name>
</gene>
<dbReference type="OrthoDB" id="5185882at2759"/>
<dbReference type="InParanoid" id="A0A194XUR9"/>
<reference evidence="2 3" key="1">
    <citation type="submission" date="2015-10" db="EMBL/GenBank/DDBJ databases">
        <title>Full genome of DAOMC 229536 Phialocephala scopiformis, a fungal endophyte of spruce producing the potent anti-insectan compound rugulosin.</title>
        <authorList>
            <consortium name="DOE Joint Genome Institute"/>
            <person name="Walker A.K."/>
            <person name="Frasz S.L."/>
            <person name="Seifert K.A."/>
            <person name="Miller J.D."/>
            <person name="Mondo S.J."/>
            <person name="Labutti K."/>
            <person name="Lipzen A."/>
            <person name="Dockter R."/>
            <person name="Kennedy M."/>
            <person name="Grigoriev I.V."/>
            <person name="Spatafora J.W."/>
        </authorList>
    </citation>
    <scope>NUCLEOTIDE SEQUENCE [LARGE SCALE GENOMIC DNA]</scope>
    <source>
        <strain evidence="2 3">CBS 120377</strain>
    </source>
</reference>
<feature type="transmembrane region" description="Helical" evidence="1">
    <location>
        <begin position="224"/>
        <end position="243"/>
    </location>
</feature>
<feature type="transmembrane region" description="Helical" evidence="1">
    <location>
        <begin position="194"/>
        <end position="212"/>
    </location>
</feature>
<name>A0A194XUR9_MOLSC</name>
<protein>
    <submittedName>
        <fullName evidence="2">Uncharacterized protein</fullName>
    </submittedName>
</protein>
<feature type="transmembrane region" description="Helical" evidence="1">
    <location>
        <begin position="79"/>
        <end position="100"/>
    </location>
</feature>
<organism evidence="2 3">
    <name type="scientific">Mollisia scopiformis</name>
    <name type="common">Conifer needle endophyte fungus</name>
    <name type="synonym">Phialocephala scopiformis</name>
    <dbReference type="NCBI Taxonomy" id="149040"/>
    <lineage>
        <taxon>Eukaryota</taxon>
        <taxon>Fungi</taxon>
        <taxon>Dikarya</taxon>
        <taxon>Ascomycota</taxon>
        <taxon>Pezizomycotina</taxon>
        <taxon>Leotiomycetes</taxon>
        <taxon>Helotiales</taxon>
        <taxon>Mollisiaceae</taxon>
        <taxon>Mollisia</taxon>
    </lineage>
</organism>
<dbReference type="GeneID" id="28828968"/>
<dbReference type="EMBL" id="KQ947405">
    <property type="protein sequence ID" value="KUJ23452.1"/>
    <property type="molecule type" value="Genomic_DNA"/>
</dbReference>